<dbReference type="EMBL" id="JACAZE010000002">
    <property type="protein sequence ID" value="KAF7320721.1"/>
    <property type="molecule type" value="Genomic_DNA"/>
</dbReference>
<comment type="caution">
    <text evidence="2">The sequence shown here is derived from an EMBL/GenBank/DDBJ whole genome shotgun (WGS) entry which is preliminary data.</text>
</comment>
<evidence type="ECO:0000256" key="1">
    <source>
        <dbReference type="SAM" id="MobiDB-lite"/>
    </source>
</evidence>
<feature type="region of interest" description="Disordered" evidence="1">
    <location>
        <begin position="149"/>
        <end position="182"/>
    </location>
</feature>
<dbReference type="AlphaFoldDB" id="A0A8H6TP02"/>
<accession>A0A8H6TP02</accession>
<evidence type="ECO:0000313" key="2">
    <source>
        <dbReference type="EMBL" id="KAF7320721.1"/>
    </source>
</evidence>
<organism evidence="2 3">
    <name type="scientific">Mycena chlorophos</name>
    <name type="common">Agaric fungus</name>
    <name type="synonym">Agaricus chlorophos</name>
    <dbReference type="NCBI Taxonomy" id="658473"/>
    <lineage>
        <taxon>Eukaryota</taxon>
        <taxon>Fungi</taxon>
        <taxon>Dikarya</taxon>
        <taxon>Basidiomycota</taxon>
        <taxon>Agaricomycotina</taxon>
        <taxon>Agaricomycetes</taxon>
        <taxon>Agaricomycetidae</taxon>
        <taxon>Agaricales</taxon>
        <taxon>Marasmiineae</taxon>
        <taxon>Mycenaceae</taxon>
        <taxon>Mycena</taxon>
    </lineage>
</organism>
<evidence type="ECO:0000313" key="3">
    <source>
        <dbReference type="Proteomes" id="UP000613580"/>
    </source>
</evidence>
<gene>
    <name evidence="2" type="ORF">HMN09_00157900</name>
</gene>
<sequence length="208" mass="23003">MRQLEPLLQGFFHWIPGAKTLSNRYADRDRVDMLPVRGVACKGCVSHEILHPTPNRPEVLPPGNLVPHMSATPENEVLPVWRQCAMYDTEPSTRAKHLLACPHAVKYRYLAYAWLAAEKEKRAAKEERLAASIARRAAEDAERAARAAAEQAEQAARAASALKRAKLPSLGPPNDDDDDGDYLAWAAQLIDIDEENLEGGDSDEEKTG</sequence>
<reference evidence="2" key="1">
    <citation type="submission" date="2020-05" db="EMBL/GenBank/DDBJ databases">
        <title>Mycena genomes resolve the evolution of fungal bioluminescence.</title>
        <authorList>
            <person name="Tsai I.J."/>
        </authorList>
    </citation>
    <scope>NUCLEOTIDE SEQUENCE</scope>
    <source>
        <strain evidence="2">110903Hualien_Pintung</strain>
    </source>
</reference>
<dbReference type="Proteomes" id="UP000613580">
    <property type="component" value="Unassembled WGS sequence"/>
</dbReference>
<protein>
    <submittedName>
        <fullName evidence="2">Uncharacterized protein</fullName>
    </submittedName>
</protein>
<proteinExistence type="predicted"/>
<feature type="compositionally biased region" description="Low complexity" evidence="1">
    <location>
        <begin position="149"/>
        <end position="162"/>
    </location>
</feature>
<name>A0A8H6TP02_MYCCL</name>
<keyword evidence="3" id="KW-1185">Reference proteome</keyword>